<dbReference type="EMBL" id="VIKR01000004">
    <property type="protein sequence ID" value="TQV72755.1"/>
    <property type="molecule type" value="Genomic_DNA"/>
</dbReference>
<organism evidence="7 8">
    <name type="scientific">Aliikangiella marina</name>
    <dbReference type="NCBI Taxonomy" id="1712262"/>
    <lineage>
        <taxon>Bacteria</taxon>
        <taxon>Pseudomonadati</taxon>
        <taxon>Pseudomonadota</taxon>
        <taxon>Gammaproteobacteria</taxon>
        <taxon>Oceanospirillales</taxon>
        <taxon>Pleioneaceae</taxon>
        <taxon>Aliikangiella</taxon>
    </lineage>
</organism>
<name>A0A545T6E9_9GAMM</name>
<evidence type="ECO:0000259" key="6">
    <source>
        <dbReference type="Pfam" id="PF08281"/>
    </source>
</evidence>
<accession>A0A545T6E9</accession>
<dbReference type="OrthoDB" id="655312at2"/>
<comment type="caution">
    <text evidence="7">The sequence shown here is derived from an EMBL/GenBank/DDBJ whole genome shotgun (WGS) entry which is preliminary data.</text>
</comment>
<sequence>MDRDKNRLELVRQYWVDCESILLKRAIKIMGDEQEARELLQQAAVIAVEQFDSNKISSSSEFARWMWTRCKWLGLDRISQLKRWVDLPELVSNDTPVEYLSGKELWAKLLDQLPKSQKQIAILKIQGFSATEIAKTLGKKSASVRSNWRHAKVTMLIALEEYFNE</sequence>
<keyword evidence="5" id="KW-0804">Transcription</keyword>
<keyword evidence="2" id="KW-0805">Transcription regulation</keyword>
<dbReference type="GO" id="GO:0003677">
    <property type="term" value="F:DNA binding"/>
    <property type="evidence" value="ECO:0007669"/>
    <property type="project" value="UniProtKB-KW"/>
</dbReference>
<evidence type="ECO:0000313" key="8">
    <source>
        <dbReference type="Proteomes" id="UP000317839"/>
    </source>
</evidence>
<reference evidence="7 8" key="1">
    <citation type="submission" date="2019-06" db="EMBL/GenBank/DDBJ databases">
        <title>Draft genome of Aliikangiella marina GYP-15.</title>
        <authorList>
            <person name="Wang G."/>
        </authorList>
    </citation>
    <scope>NUCLEOTIDE SEQUENCE [LARGE SCALE GENOMIC DNA]</scope>
    <source>
        <strain evidence="7 8">GYP-15</strain>
    </source>
</reference>
<evidence type="ECO:0000313" key="7">
    <source>
        <dbReference type="EMBL" id="TQV72755.1"/>
    </source>
</evidence>
<dbReference type="Pfam" id="PF08281">
    <property type="entry name" value="Sigma70_r4_2"/>
    <property type="match status" value="1"/>
</dbReference>
<dbReference type="InterPro" id="IPR036388">
    <property type="entry name" value="WH-like_DNA-bd_sf"/>
</dbReference>
<protein>
    <submittedName>
        <fullName evidence="7">Sigma-70 family RNA polymerase sigma factor</fullName>
    </submittedName>
</protein>
<dbReference type="GO" id="GO:0016987">
    <property type="term" value="F:sigma factor activity"/>
    <property type="evidence" value="ECO:0007669"/>
    <property type="project" value="UniProtKB-KW"/>
</dbReference>
<dbReference type="AlphaFoldDB" id="A0A545T6E9"/>
<dbReference type="InterPro" id="IPR039425">
    <property type="entry name" value="RNA_pol_sigma-70-like"/>
</dbReference>
<dbReference type="Gene3D" id="1.10.10.10">
    <property type="entry name" value="Winged helix-like DNA-binding domain superfamily/Winged helix DNA-binding domain"/>
    <property type="match status" value="1"/>
</dbReference>
<dbReference type="RefSeq" id="WP_142942865.1">
    <property type="nucleotide sequence ID" value="NZ_VIKR01000004.1"/>
</dbReference>
<dbReference type="SUPFAM" id="SSF88946">
    <property type="entry name" value="Sigma2 domain of RNA polymerase sigma factors"/>
    <property type="match status" value="1"/>
</dbReference>
<dbReference type="InterPro" id="IPR013249">
    <property type="entry name" value="RNA_pol_sigma70_r4_t2"/>
</dbReference>
<gene>
    <name evidence="7" type="ORF">FLL45_14875</name>
</gene>
<feature type="domain" description="RNA polymerase sigma factor 70 region 4 type 2" evidence="6">
    <location>
        <begin position="107"/>
        <end position="153"/>
    </location>
</feature>
<keyword evidence="4" id="KW-0238">DNA-binding</keyword>
<evidence type="ECO:0000256" key="4">
    <source>
        <dbReference type="ARBA" id="ARBA00023125"/>
    </source>
</evidence>
<dbReference type="GO" id="GO:0006352">
    <property type="term" value="P:DNA-templated transcription initiation"/>
    <property type="evidence" value="ECO:0007669"/>
    <property type="project" value="InterPro"/>
</dbReference>
<evidence type="ECO:0000256" key="5">
    <source>
        <dbReference type="ARBA" id="ARBA00023163"/>
    </source>
</evidence>
<proteinExistence type="inferred from homology"/>
<dbReference type="PANTHER" id="PTHR43133:SF8">
    <property type="entry name" value="RNA POLYMERASE SIGMA FACTOR HI_1459-RELATED"/>
    <property type="match status" value="1"/>
</dbReference>
<evidence type="ECO:0000256" key="1">
    <source>
        <dbReference type="ARBA" id="ARBA00010641"/>
    </source>
</evidence>
<comment type="similarity">
    <text evidence="1">Belongs to the sigma-70 factor family. ECF subfamily.</text>
</comment>
<keyword evidence="8" id="KW-1185">Reference proteome</keyword>
<dbReference type="InterPro" id="IPR013324">
    <property type="entry name" value="RNA_pol_sigma_r3/r4-like"/>
</dbReference>
<keyword evidence="3" id="KW-0731">Sigma factor</keyword>
<dbReference type="InterPro" id="IPR013325">
    <property type="entry name" value="RNA_pol_sigma_r2"/>
</dbReference>
<dbReference type="SUPFAM" id="SSF88659">
    <property type="entry name" value="Sigma3 and sigma4 domains of RNA polymerase sigma factors"/>
    <property type="match status" value="1"/>
</dbReference>
<evidence type="ECO:0000256" key="3">
    <source>
        <dbReference type="ARBA" id="ARBA00023082"/>
    </source>
</evidence>
<evidence type="ECO:0000256" key="2">
    <source>
        <dbReference type="ARBA" id="ARBA00023015"/>
    </source>
</evidence>
<dbReference type="PANTHER" id="PTHR43133">
    <property type="entry name" value="RNA POLYMERASE ECF-TYPE SIGMA FACTO"/>
    <property type="match status" value="1"/>
</dbReference>
<dbReference type="Proteomes" id="UP000317839">
    <property type="component" value="Unassembled WGS sequence"/>
</dbReference>